<gene>
    <name evidence="6" type="ORF">Ga0074812_103360</name>
</gene>
<name>A0A0S4QK30_9ACTN</name>
<evidence type="ECO:0000256" key="2">
    <source>
        <dbReference type="ARBA" id="ARBA00022801"/>
    </source>
</evidence>
<dbReference type="SUPFAM" id="SSF51445">
    <property type="entry name" value="(Trans)glycosidases"/>
    <property type="match status" value="1"/>
</dbReference>
<dbReference type="Gene3D" id="3.40.50.1700">
    <property type="entry name" value="Glycoside hydrolase family 3 C-terminal domain"/>
    <property type="match status" value="1"/>
</dbReference>
<dbReference type="GO" id="GO:0005975">
    <property type="term" value="P:carbohydrate metabolic process"/>
    <property type="evidence" value="ECO:0007669"/>
    <property type="project" value="InterPro"/>
</dbReference>
<evidence type="ECO:0000256" key="4">
    <source>
        <dbReference type="ARBA" id="ARBA00074219"/>
    </source>
</evidence>
<feature type="domain" description="Fibronectin type III-like" evidence="5">
    <location>
        <begin position="707"/>
        <end position="776"/>
    </location>
</feature>
<dbReference type="EMBL" id="FAOZ01000003">
    <property type="protein sequence ID" value="CUU54870.1"/>
    <property type="molecule type" value="Genomic_DNA"/>
</dbReference>
<dbReference type="AlphaFoldDB" id="A0A0S4QK30"/>
<evidence type="ECO:0000313" key="7">
    <source>
        <dbReference type="Proteomes" id="UP000198802"/>
    </source>
</evidence>
<organism evidence="6 7">
    <name type="scientific">Parafrankia irregularis</name>
    <dbReference type="NCBI Taxonomy" id="795642"/>
    <lineage>
        <taxon>Bacteria</taxon>
        <taxon>Bacillati</taxon>
        <taxon>Actinomycetota</taxon>
        <taxon>Actinomycetes</taxon>
        <taxon>Frankiales</taxon>
        <taxon>Frankiaceae</taxon>
        <taxon>Parafrankia</taxon>
    </lineage>
</organism>
<dbReference type="Proteomes" id="UP000198802">
    <property type="component" value="Unassembled WGS sequence"/>
</dbReference>
<dbReference type="GO" id="GO:0008422">
    <property type="term" value="F:beta-glucosidase activity"/>
    <property type="evidence" value="ECO:0007669"/>
    <property type="project" value="UniProtKB-ARBA"/>
</dbReference>
<evidence type="ECO:0000256" key="1">
    <source>
        <dbReference type="ARBA" id="ARBA00005336"/>
    </source>
</evidence>
<dbReference type="InterPro" id="IPR017853">
    <property type="entry name" value="GH"/>
</dbReference>
<dbReference type="FunFam" id="2.60.40.10:FF:000495">
    <property type="entry name" value="Periplasmic beta-glucosidase"/>
    <property type="match status" value="1"/>
</dbReference>
<dbReference type="InterPro" id="IPR013783">
    <property type="entry name" value="Ig-like_fold"/>
</dbReference>
<dbReference type="Pfam" id="PF00933">
    <property type="entry name" value="Glyco_hydro_3"/>
    <property type="match status" value="1"/>
</dbReference>
<dbReference type="InterPro" id="IPR001764">
    <property type="entry name" value="Glyco_hydro_3_N"/>
</dbReference>
<dbReference type="InterPro" id="IPR002772">
    <property type="entry name" value="Glyco_hydro_3_C"/>
</dbReference>
<dbReference type="InterPro" id="IPR036881">
    <property type="entry name" value="Glyco_hydro_3_C_sf"/>
</dbReference>
<dbReference type="InterPro" id="IPR050288">
    <property type="entry name" value="Cellulose_deg_GH3"/>
</dbReference>
<dbReference type="SUPFAM" id="SSF52279">
    <property type="entry name" value="Beta-D-glucan exohydrolase, C-terminal domain"/>
    <property type="match status" value="1"/>
</dbReference>
<sequence>MQLNATSSPETRATELLRKLTVEEKAQQITGIMPVGLLGVGGLLPDEADRLLGLGIGHVSALGMLGHKTPDEVARAVNEVQRFLVTRTRLGIPAIFHVEALNGVVSPGFSTFPTAIGLAATWNPAGVEEMAGVLRRQVRAIGHPFVLSPVMDVARDARWGRVHETYGEDPYLVSAMSVAFTRGLQGTDLREGAIATGKHFLGYGATEAGQNMAKTTVGARELYEVYARPFEAAIRLAGLAAVMNSYSTVDGVPAGASRDVLTNLLRGRLGFTGTVVSDYDTIGHLHRRLRVARDAAEAGKLALAAGLDVELPIAEGYGPALARAVRDGDVPIGQLDQACWRVLRDKFALGLFDQPYVPEDPVVINATARDGVELSRRLAEQSITLLRNDGLLPLSRGLRRIAVIGPHADSVTVAFPAYTYPGALQMFAARFRGEGATIPGTEQMAGAVSEDAVRMMIEELSGPLEKTIDDYLREMYGAQSIAEAVRAAAVDATVTVAAGCGVLDGEPADIPAAVAAAQDADVVILALGGRGGWFTADITEGEGSDTADIGLPANQVALVQAVVATGTPCVGVVQTGRPLALTAIAESLPALLYGYYGGQHAAAALAEVLFGTANPGGRLPISLPRHSGQVPIHVGQPTGSGFRRTEHDMHQGYLDMPSTPLFPFGHGLSYTTFDYTDLAISPSQVDIDAAVSVRLTVRNTGERAGDEVVQLYLADQATGVTRPAQELVGFTRLSLAPGSASTVEFTVAMSQLGYVGLDGRFLLEPGPIRVLVGGSSEDIRLRGAFEVVGEPVVLEGHRTYLSTVTIGDALPASRTTLRK</sequence>
<reference evidence="7" key="1">
    <citation type="submission" date="2015-11" db="EMBL/GenBank/DDBJ databases">
        <authorList>
            <person name="Varghese N."/>
        </authorList>
    </citation>
    <scope>NUCLEOTIDE SEQUENCE [LARGE SCALE GENOMIC DNA]</scope>
    <source>
        <strain evidence="7">DSM 45899</strain>
    </source>
</reference>
<dbReference type="Pfam" id="PF01915">
    <property type="entry name" value="Glyco_hydro_3_C"/>
    <property type="match status" value="1"/>
</dbReference>
<dbReference type="InterPro" id="IPR026891">
    <property type="entry name" value="Fn3-like"/>
</dbReference>
<accession>A0A0S4QK30</accession>
<evidence type="ECO:0000256" key="3">
    <source>
        <dbReference type="ARBA" id="ARBA00058905"/>
    </source>
</evidence>
<proteinExistence type="inferred from homology"/>
<dbReference type="PANTHER" id="PTHR42715:SF10">
    <property type="entry name" value="BETA-GLUCOSIDASE"/>
    <property type="match status" value="1"/>
</dbReference>
<dbReference type="Pfam" id="PF14310">
    <property type="entry name" value="Fn3-like"/>
    <property type="match status" value="1"/>
</dbReference>
<dbReference type="RefSeq" id="WP_091272750.1">
    <property type="nucleotide sequence ID" value="NZ_FAOZ01000003.1"/>
</dbReference>
<evidence type="ECO:0000259" key="5">
    <source>
        <dbReference type="SMART" id="SM01217"/>
    </source>
</evidence>
<dbReference type="InterPro" id="IPR036962">
    <property type="entry name" value="Glyco_hydro_3_N_sf"/>
</dbReference>
<dbReference type="PANTHER" id="PTHR42715">
    <property type="entry name" value="BETA-GLUCOSIDASE"/>
    <property type="match status" value="1"/>
</dbReference>
<keyword evidence="2" id="KW-0378">Hydrolase</keyword>
<comment type="function">
    <text evidence="3">Catalyzes the hydrolysis of a non-reducing terminal alpha-L-arabinopyranosidic linkage in ginsenoside Rb2 (alpha-L-arabinopyranosyl-(1-&gt;6)-alpha-D-glucopyranosyl) to release alpha-D-glucopyranosyl (Rd). It is not able to hydrolyze alpha-L-arabinofuranosyl-(1-&gt;6)-alpha-D-glucopyranosyl (Rc).</text>
</comment>
<keyword evidence="7" id="KW-1185">Reference proteome</keyword>
<evidence type="ECO:0000313" key="6">
    <source>
        <dbReference type="EMBL" id="CUU54870.1"/>
    </source>
</evidence>
<dbReference type="SMART" id="SM01217">
    <property type="entry name" value="Fn3_like"/>
    <property type="match status" value="1"/>
</dbReference>
<comment type="similarity">
    <text evidence="1">Belongs to the glycosyl hydrolase 3 family.</text>
</comment>
<dbReference type="Gene3D" id="2.60.40.10">
    <property type="entry name" value="Immunoglobulins"/>
    <property type="match status" value="1"/>
</dbReference>
<dbReference type="Gene3D" id="3.20.20.300">
    <property type="entry name" value="Glycoside hydrolase, family 3, N-terminal domain"/>
    <property type="match status" value="1"/>
</dbReference>
<protein>
    <recommendedName>
        <fullName evidence="4">Exo-alpha-(1-&gt;6)-L-arabinopyranosidase</fullName>
    </recommendedName>
</protein>
<dbReference type="PRINTS" id="PR00133">
    <property type="entry name" value="GLHYDRLASE3"/>
</dbReference>